<dbReference type="FunFam" id="3.10.10.10:FF:000007">
    <property type="entry name" value="Retrovirus-related Pol polyprotein from transposon 17.6-like Protein"/>
    <property type="match status" value="1"/>
</dbReference>
<evidence type="ECO:0000256" key="6">
    <source>
        <dbReference type="ARBA" id="ARBA00022801"/>
    </source>
</evidence>
<dbReference type="GO" id="GO:0004519">
    <property type="term" value="F:endonuclease activity"/>
    <property type="evidence" value="ECO:0007669"/>
    <property type="project" value="UniProtKB-KW"/>
</dbReference>
<dbReference type="PANTHER" id="PTHR24559:SF435">
    <property type="entry name" value="RIBONUCLEASE H"/>
    <property type="match status" value="1"/>
</dbReference>
<dbReference type="InterPro" id="IPR043128">
    <property type="entry name" value="Rev_trsase/Diguanyl_cyclase"/>
</dbReference>
<evidence type="ECO:0000256" key="3">
    <source>
        <dbReference type="ARBA" id="ARBA00022695"/>
    </source>
</evidence>
<evidence type="ECO:0000256" key="7">
    <source>
        <dbReference type="ARBA" id="ARBA00022918"/>
    </source>
</evidence>
<dbReference type="AlphaFoldDB" id="A0A0V1G7J3"/>
<feature type="domain" description="Reverse transcriptase" evidence="8">
    <location>
        <begin position="7"/>
        <end position="68"/>
    </location>
</feature>
<evidence type="ECO:0000313" key="9">
    <source>
        <dbReference type="EMBL" id="KRY94203.1"/>
    </source>
</evidence>
<feature type="non-terminal residue" evidence="9">
    <location>
        <position position="75"/>
    </location>
</feature>
<dbReference type="Gene3D" id="3.10.10.10">
    <property type="entry name" value="HIV Type 1 Reverse Transcriptase, subunit A, domain 1"/>
    <property type="match status" value="1"/>
</dbReference>
<dbReference type="Pfam" id="PF00078">
    <property type="entry name" value="RVT_1"/>
    <property type="match status" value="1"/>
</dbReference>
<keyword evidence="3" id="KW-0548">Nucleotidyltransferase</keyword>
<dbReference type="STRING" id="268475.A0A0V1G7J3"/>
<dbReference type="Gene3D" id="3.30.70.270">
    <property type="match status" value="1"/>
</dbReference>
<keyword evidence="2" id="KW-0808">Transferase</keyword>
<dbReference type="PANTHER" id="PTHR24559">
    <property type="entry name" value="TRANSPOSON TY3-I GAG-POL POLYPROTEIN"/>
    <property type="match status" value="1"/>
</dbReference>
<evidence type="ECO:0000256" key="2">
    <source>
        <dbReference type="ARBA" id="ARBA00022679"/>
    </source>
</evidence>
<dbReference type="GO" id="GO:0008233">
    <property type="term" value="F:peptidase activity"/>
    <property type="evidence" value="ECO:0007669"/>
    <property type="project" value="UniProtKB-KW"/>
</dbReference>
<name>A0A0V1G7J3_9BILA</name>
<gene>
    <name evidence="9" type="ORF">T11_11825</name>
</gene>
<evidence type="ECO:0000256" key="5">
    <source>
        <dbReference type="ARBA" id="ARBA00022759"/>
    </source>
</evidence>
<dbReference type="InterPro" id="IPR053134">
    <property type="entry name" value="RNA-dir_DNA_polymerase"/>
</dbReference>
<keyword evidence="4" id="KW-0540">Nuclease</keyword>
<feature type="non-terminal residue" evidence="9">
    <location>
        <position position="1"/>
    </location>
</feature>
<evidence type="ECO:0000256" key="1">
    <source>
        <dbReference type="ARBA" id="ARBA00022670"/>
    </source>
</evidence>
<dbReference type="SUPFAM" id="SSF56672">
    <property type="entry name" value="DNA/RNA polymerases"/>
    <property type="match status" value="1"/>
</dbReference>
<proteinExistence type="predicted"/>
<organism evidence="9 10">
    <name type="scientific">Trichinella zimbabwensis</name>
    <dbReference type="NCBI Taxonomy" id="268475"/>
    <lineage>
        <taxon>Eukaryota</taxon>
        <taxon>Metazoa</taxon>
        <taxon>Ecdysozoa</taxon>
        <taxon>Nematoda</taxon>
        <taxon>Enoplea</taxon>
        <taxon>Dorylaimia</taxon>
        <taxon>Trichinellida</taxon>
        <taxon>Trichinellidae</taxon>
        <taxon>Trichinella</taxon>
    </lineage>
</organism>
<dbReference type="Proteomes" id="UP000055024">
    <property type="component" value="Unassembled WGS sequence"/>
</dbReference>
<evidence type="ECO:0000256" key="4">
    <source>
        <dbReference type="ARBA" id="ARBA00022722"/>
    </source>
</evidence>
<dbReference type="GO" id="GO:0003964">
    <property type="term" value="F:RNA-directed DNA polymerase activity"/>
    <property type="evidence" value="ECO:0007669"/>
    <property type="project" value="UniProtKB-KW"/>
</dbReference>
<comment type="caution">
    <text evidence="9">The sequence shown here is derived from an EMBL/GenBank/DDBJ whole genome shotgun (WGS) entry which is preliminary data.</text>
</comment>
<keyword evidence="6" id="KW-0378">Hydrolase</keyword>
<sequence length="75" mass="8660">LETLSVATWFSTLDSPSGYWQVEVADEDKEKTASTNPFWLYQFQVMPFGLCNAPAMFQRLRETVLCGLHWVTLAW</sequence>
<dbReference type="OrthoDB" id="420169at2759"/>
<reference evidence="9 10" key="1">
    <citation type="submission" date="2015-01" db="EMBL/GenBank/DDBJ databases">
        <title>Evolution of Trichinella species and genotypes.</title>
        <authorList>
            <person name="Korhonen P.K."/>
            <person name="Edoardo P."/>
            <person name="Giuseppe L.R."/>
            <person name="Gasser R.B."/>
        </authorList>
    </citation>
    <scope>NUCLEOTIDE SEQUENCE [LARGE SCALE GENOMIC DNA]</scope>
    <source>
        <strain evidence="9">ISS1029</strain>
    </source>
</reference>
<dbReference type="GO" id="GO:0006508">
    <property type="term" value="P:proteolysis"/>
    <property type="evidence" value="ECO:0007669"/>
    <property type="project" value="UniProtKB-KW"/>
</dbReference>
<dbReference type="InterPro" id="IPR000477">
    <property type="entry name" value="RT_dom"/>
</dbReference>
<evidence type="ECO:0000313" key="10">
    <source>
        <dbReference type="Proteomes" id="UP000055024"/>
    </source>
</evidence>
<keyword evidence="7 9" id="KW-0695">RNA-directed DNA polymerase</keyword>
<evidence type="ECO:0000259" key="8">
    <source>
        <dbReference type="Pfam" id="PF00078"/>
    </source>
</evidence>
<protein>
    <submittedName>
        <fullName evidence="9">RNA-directed DNA polymerase-like protein</fullName>
    </submittedName>
</protein>
<accession>A0A0V1G7J3</accession>
<dbReference type="InterPro" id="IPR043502">
    <property type="entry name" value="DNA/RNA_pol_sf"/>
</dbReference>
<dbReference type="EMBL" id="JYDP01005397">
    <property type="protein sequence ID" value="KRY94203.1"/>
    <property type="molecule type" value="Genomic_DNA"/>
</dbReference>
<keyword evidence="5" id="KW-0255">Endonuclease</keyword>
<keyword evidence="1" id="KW-0645">Protease</keyword>
<keyword evidence="10" id="KW-1185">Reference proteome</keyword>